<dbReference type="FunFam" id="3.20.80.10:FF:000002">
    <property type="entry name" value="Heme-binding protein 2"/>
    <property type="match status" value="1"/>
</dbReference>
<evidence type="ECO:0000313" key="3">
    <source>
        <dbReference type="EMBL" id="GFH29857.1"/>
    </source>
</evidence>
<evidence type="ECO:0000256" key="2">
    <source>
        <dbReference type="SAM" id="SignalP"/>
    </source>
</evidence>
<comment type="caution">
    <text evidence="3">The sequence shown here is derived from an EMBL/GenBank/DDBJ whole genome shotgun (WGS) entry which is preliminary data.</text>
</comment>
<proteinExistence type="inferred from homology"/>
<dbReference type="Pfam" id="PF04832">
    <property type="entry name" value="SOUL"/>
    <property type="match status" value="1"/>
</dbReference>
<keyword evidence="2" id="KW-0732">Signal</keyword>
<dbReference type="EMBL" id="BLLF01004563">
    <property type="protein sequence ID" value="GFH29857.1"/>
    <property type="molecule type" value="Genomic_DNA"/>
</dbReference>
<feature type="chain" id="PRO_5025403938" description="Heme-binding protein 2" evidence="2">
    <location>
        <begin position="20"/>
        <end position="262"/>
    </location>
</feature>
<sequence length="262" mass="29135">MRNSGLLMLALGVLACVQSARVTPAVGSFAAADDELAAPVTHTQPDFCNNLDCPDFEVLEDYGNGVQLRRYAPSTWAHTEVNEAVYEKATVVGFQRLFKYILGCNNLEAKIDMTAPVATHINLDADDEFTDQYSVAFYLPWEYQSGEDAGASKVPGPKDDRVVIDNLPKVDAYVLPFGSYALGFRVKKLAIDFFDFLDQQGITDYYRSSFAVLVYDAPFKPFNRHNEIVVFRTRGDQKAAGCRMVGGNRNPPFVEPSNIYDL</sequence>
<dbReference type="PANTHER" id="PTHR11220">
    <property type="entry name" value="HEME-BINDING PROTEIN-RELATED"/>
    <property type="match status" value="1"/>
</dbReference>
<dbReference type="Gene3D" id="3.20.80.10">
    <property type="entry name" value="Regulatory factor, effector binding domain"/>
    <property type="match status" value="1"/>
</dbReference>
<comment type="similarity">
    <text evidence="1">Belongs to the HEBP family.</text>
</comment>
<name>A0A6A0ADE1_HAELA</name>
<feature type="non-terminal residue" evidence="3">
    <location>
        <position position="262"/>
    </location>
</feature>
<organism evidence="3 4">
    <name type="scientific">Haematococcus lacustris</name>
    <name type="common">Green alga</name>
    <name type="synonym">Haematococcus pluvialis</name>
    <dbReference type="NCBI Taxonomy" id="44745"/>
    <lineage>
        <taxon>Eukaryota</taxon>
        <taxon>Viridiplantae</taxon>
        <taxon>Chlorophyta</taxon>
        <taxon>core chlorophytes</taxon>
        <taxon>Chlorophyceae</taxon>
        <taxon>CS clade</taxon>
        <taxon>Chlamydomonadales</taxon>
        <taxon>Haematococcaceae</taxon>
        <taxon>Haematococcus</taxon>
    </lineage>
</organism>
<dbReference type="PANTHER" id="PTHR11220:SF1">
    <property type="entry name" value="HEME-BINDING PROTEIN 2"/>
    <property type="match status" value="1"/>
</dbReference>
<gene>
    <name evidence="3" type="ORF">HaLaN_28595</name>
</gene>
<dbReference type="SUPFAM" id="SSF55136">
    <property type="entry name" value="Probable bacterial effector-binding domain"/>
    <property type="match status" value="1"/>
</dbReference>
<evidence type="ECO:0008006" key="5">
    <source>
        <dbReference type="Google" id="ProtNLM"/>
    </source>
</evidence>
<dbReference type="PROSITE" id="PS51257">
    <property type="entry name" value="PROKAR_LIPOPROTEIN"/>
    <property type="match status" value="1"/>
</dbReference>
<evidence type="ECO:0000256" key="1">
    <source>
        <dbReference type="ARBA" id="ARBA00009817"/>
    </source>
</evidence>
<dbReference type="Proteomes" id="UP000485058">
    <property type="component" value="Unassembled WGS sequence"/>
</dbReference>
<evidence type="ECO:0000313" key="4">
    <source>
        <dbReference type="Proteomes" id="UP000485058"/>
    </source>
</evidence>
<feature type="signal peptide" evidence="2">
    <location>
        <begin position="1"/>
        <end position="19"/>
    </location>
</feature>
<protein>
    <recommendedName>
        <fullName evidence="5">Heme-binding protein 2</fullName>
    </recommendedName>
</protein>
<dbReference type="AlphaFoldDB" id="A0A6A0ADE1"/>
<accession>A0A6A0ADE1</accession>
<keyword evidence="4" id="KW-1185">Reference proteome</keyword>
<feature type="non-terminal residue" evidence="3">
    <location>
        <position position="1"/>
    </location>
</feature>
<dbReference type="InterPro" id="IPR011256">
    <property type="entry name" value="Reg_factor_effector_dom_sf"/>
</dbReference>
<reference evidence="3 4" key="1">
    <citation type="submission" date="2020-02" db="EMBL/GenBank/DDBJ databases">
        <title>Draft genome sequence of Haematococcus lacustris strain NIES-144.</title>
        <authorList>
            <person name="Morimoto D."/>
            <person name="Nakagawa S."/>
            <person name="Yoshida T."/>
            <person name="Sawayama S."/>
        </authorList>
    </citation>
    <scope>NUCLEOTIDE SEQUENCE [LARGE SCALE GENOMIC DNA]</scope>
    <source>
        <strain evidence="3 4">NIES-144</strain>
    </source>
</reference>
<dbReference type="InterPro" id="IPR006917">
    <property type="entry name" value="SOUL_heme-bd"/>
</dbReference>